<comment type="caution">
    <text evidence="1">The sequence shown here is derived from an EMBL/GenBank/DDBJ whole genome shotgun (WGS) entry which is preliminary data.</text>
</comment>
<proteinExistence type="predicted"/>
<protein>
    <submittedName>
        <fullName evidence="1">Uncharacterized protein</fullName>
    </submittedName>
</protein>
<name>X1NJS5_9ZZZZ</name>
<organism evidence="1">
    <name type="scientific">marine sediment metagenome</name>
    <dbReference type="NCBI Taxonomy" id="412755"/>
    <lineage>
        <taxon>unclassified sequences</taxon>
        <taxon>metagenomes</taxon>
        <taxon>ecological metagenomes</taxon>
    </lineage>
</organism>
<accession>X1NJS5</accession>
<feature type="non-terminal residue" evidence="1">
    <location>
        <position position="1"/>
    </location>
</feature>
<evidence type="ECO:0000313" key="1">
    <source>
        <dbReference type="EMBL" id="GAI44287.1"/>
    </source>
</evidence>
<reference evidence="1" key="1">
    <citation type="journal article" date="2014" name="Front. Microbiol.">
        <title>High frequency of phylogenetically diverse reductive dehalogenase-homologous genes in deep subseafloor sedimentary metagenomes.</title>
        <authorList>
            <person name="Kawai M."/>
            <person name="Futagami T."/>
            <person name="Toyoda A."/>
            <person name="Takaki Y."/>
            <person name="Nishi S."/>
            <person name="Hori S."/>
            <person name="Arai W."/>
            <person name="Tsubouchi T."/>
            <person name="Morono Y."/>
            <person name="Uchiyama I."/>
            <person name="Ito T."/>
            <person name="Fujiyama A."/>
            <person name="Inagaki F."/>
            <person name="Takami H."/>
        </authorList>
    </citation>
    <scope>NUCLEOTIDE SEQUENCE</scope>
    <source>
        <strain evidence="1">Expedition CK06-06</strain>
    </source>
</reference>
<dbReference type="AlphaFoldDB" id="X1NJS5"/>
<sequence>HEYLDKHDIIAQRTLFTVHPKTYNLLTQGMWNYTITIWTITLEYPIIPYVKHLLNDVFIIGEHCSLVKLQN</sequence>
<dbReference type="EMBL" id="BARV01024105">
    <property type="protein sequence ID" value="GAI44287.1"/>
    <property type="molecule type" value="Genomic_DNA"/>
</dbReference>
<gene>
    <name evidence="1" type="ORF">S06H3_39406</name>
</gene>